<comment type="caution">
    <text evidence="1">The sequence shown here is derived from an EMBL/GenBank/DDBJ whole genome shotgun (WGS) entry which is preliminary data.</text>
</comment>
<evidence type="ECO:0000313" key="1">
    <source>
        <dbReference type="EMBL" id="KAK9151862.1"/>
    </source>
</evidence>
<proteinExistence type="predicted"/>
<evidence type="ECO:0000313" key="2">
    <source>
        <dbReference type="Proteomes" id="UP001420932"/>
    </source>
</evidence>
<sequence length="50" mass="5630">MIQQIKTKTEPLILNKTLQTNCVDLLTNLYTTPSLIISLKILQNLSTSNI</sequence>
<dbReference type="AlphaFoldDB" id="A0AAP0KIC4"/>
<name>A0AAP0KIC4_9MAGN</name>
<reference evidence="1 2" key="1">
    <citation type="submission" date="2024-01" db="EMBL/GenBank/DDBJ databases">
        <title>Genome assemblies of Stephania.</title>
        <authorList>
            <person name="Yang L."/>
        </authorList>
    </citation>
    <scope>NUCLEOTIDE SEQUENCE [LARGE SCALE GENOMIC DNA]</scope>
    <source>
        <strain evidence="1">YNDBR</strain>
        <tissue evidence="1">Leaf</tissue>
    </source>
</reference>
<accession>A0AAP0KIC4</accession>
<dbReference type="Proteomes" id="UP001420932">
    <property type="component" value="Unassembled WGS sequence"/>
</dbReference>
<keyword evidence="2" id="KW-1185">Reference proteome</keyword>
<organism evidence="1 2">
    <name type="scientific">Stephania yunnanensis</name>
    <dbReference type="NCBI Taxonomy" id="152371"/>
    <lineage>
        <taxon>Eukaryota</taxon>
        <taxon>Viridiplantae</taxon>
        <taxon>Streptophyta</taxon>
        <taxon>Embryophyta</taxon>
        <taxon>Tracheophyta</taxon>
        <taxon>Spermatophyta</taxon>
        <taxon>Magnoliopsida</taxon>
        <taxon>Ranunculales</taxon>
        <taxon>Menispermaceae</taxon>
        <taxon>Menispermoideae</taxon>
        <taxon>Cissampelideae</taxon>
        <taxon>Stephania</taxon>
    </lineage>
</organism>
<gene>
    <name evidence="1" type="ORF">Syun_010171</name>
</gene>
<protein>
    <submittedName>
        <fullName evidence="1">Uncharacterized protein</fullName>
    </submittedName>
</protein>
<dbReference type="EMBL" id="JBBNAF010000004">
    <property type="protein sequence ID" value="KAK9151862.1"/>
    <property type="molecule type" value="Genomic_DNA"/>
</dbReference>